<keyword evidence="2" id="KW-0808">Transferase</keyword>
<dbReference type="PANTHER" id="PTHR48049:SF167">
    <property type="entry name" value="GLYCOSYLTRANSFERASE"/>
    <property type="match status" value="1"/>
</dbReference>
<dbReference type="FunFam" id="3.40.50.2000:FF:000087">
    <property type="entry name" value="Glycosyltransferase"/>
    <property type="match status" value="2"/>
</dbReference>
<gene>
    <name evidence="4" type="primary">LOC111274240</name>
</gene>
<organism evidence="3 4">
    <name type="scientific">Durio zibethinus</name>
    <name type="common">Durian</name>
    <dbReference type="NCBI Taxonomy" id="66656"/>
    <lineage>
        <taxon>Eukaryota</taxon>
        <taxon>Viridiplantae</taxon>
        <taxon>Streptophyta</taxon>
        <taxon>Embryophyta</taxon>
        <taxon>Tracheophyta</taxon>
        <taxon>Spermatophyta</taxon>
        <taxon>Magnoliopsida</taxon>
        <taxon>eudicotyledons</taxon>
        <taxon>Gunneridae</taxon>
        <taxon>Pentapetalae</taxon>
        <taxon>rosids</taxon>
        <taxon>malvids</taxon>
        <taxon>Malvales</taxon>
        <taxon>Malvaceae</taxon>
        <taxon>Helicteroideae</taxon>
        <taxon>Durio</taxon>
    </lineage>
</organism>
<dbReference type="PANTHER" id="PTHR48049">
    <property type="entry name" value="GLYCOSYLTRANSFERASE"/>
    <property type="match status" value="1"/>
</dbReference>
<dbReference type="KEGG" id="dzi:111274240"/>
<dbReference type="FunFam" id="3.40.50.2000:FF:000037">
    <property type="entry name" value="Glycosyltransferase"/>
    <property type="match status" value="2"/>
</dbReference>
<accession>A0A6P5WFE3</accession>
<protein>
    <submittedName>
        <fullName evidence="4">Uncharacterized protein LOC111274240</fullName>
    </submittedName>
</protein>
<evidence type="ECO:0000256" key="2">
    <source>
        <dbReference type="ARBA" id="ARBA00022679"/>
    </source>
</evidence>
<comment type="similarity">
    <text evidence="1">Belongs to the UDP-glycosyltransferase family.</text>
</comment>
<evidence type="ECO:0000256" key="1">
    <source>
        <dbReference type="ARBA" id="ARBA00009995"/>
    </source>
</evidence>
<dbReference type="SUPFAM" id="SSF53756">
    <property type="entry name" value="UDP-Glycosyltransferase/glycogen phosphorylase"/>
    <property type="match status" value="2"/>
</dbReference>
<reference evidence="4" key="1">
    <citation type="submission" date="2025-08" db="UniProtKB">
        <authorList>
            <consortium name="RefSeq"/>
        </authorList>
    </citation>
    <scope>IDENTIFICATION</scope>
    <source>
        <tissue evidence="4">Fruit stalk</tissue>
    </source>
</reference>
<proteinExistence type="inferred from homology"/>
<dbReference type="Pfam" id="PF00201">
    <property type="entry name" value="UDPGT"/>
    <property type="match status" value="2"/>
</dbReference>
<name>A0A6P5WFE3_DURZI</name>
<dbReference type="RefSeq" id="XP_022714589.1">
    <property type="nucleotide sequence ID" value="XM_022858854.1"/>
</dbReference>
<dbReference type="InterPro" id="IPR035595">
    <property type="entry name" value="UDP_glycos_trans_CS"/>
</dbReference>
<dbReference type="CDD" id="cd03784">
    <property type="entry name" value="GT1_Gtf-like"/>
    <property type="match status" value="2"/>
</dbReference>
<dbReference type="OrthoDB" id="5835829at2759"/>
<evidence type="ECO:0000313" key="4">
    <source>
        <dbReference type="RefSeq" id="XP_022714589.1"/>
    </source>
</evidence>
<dbReference type="GO" id="GO:0035251">
    <property type="term" value="F:UDP-glucosyltransferase activity"/>
    <property type="evidence" value="ECO:0007669"/>
    <property type="project" value="InterPro"/>
</dbReference>
<dbReference type="GeneID" id="111274240"/>
<dbReference type="PROSITE" id="PS00375">
    <property type="entry name" value="UDPGT"/>
    <property type="match status" value="2"/>
</dbReference>
<keyword evidence="3" id="KW-1185">Reference proteome</keyword>
<evidence type="ECO:0000313" key="3">
    <source>
        <dbReference type="Proteomes" id="UP000515121"/>
    </source>
</evidence>
<dbReference type="InterPro" id="IPR050481">
    <property type="entry name" value="UDP-glycosyltransf_plant"/>
</dbReference>
<sequence length="1415" mass="157414">MGEKMLHIAMYPWFAVGHITPFLHLSNKLAERRHKISFFLPTKTQHKFEPFNLHPDLITFIPFEVPHIDGLPLGIETTADIPFALQPLLMAAMDLTQPAIDASLRELKPHFLFYDFASWSPLLCRKLGIKSMHYCTISSATVAYLISPTRKIREKGLTGSDLMEPPPGFPYSSIKLSDYEARGLAAETIKEYGNGISFVVRQLTSLNECDAIGFKTCREIEGPYCDYIEKQFEKPVILAGPVVPEPTNKVLEERWEKLLSSFQAQTVIFCAFGSECVLKSDQFQELVLGLELTGLPFLVALKPPMGAETTESALPEGFQERVKGRGFVHGDWVPQQMILRHPSVGCFVTHCGYGSLSEAMVNDCQLVLLPHVGDQIINARLMAGDLKVGVEVEKGAEDGTFSKNDVCKAVMAVMDDDSEVGKEARANHAKWREFLLGNGLENSYIDRFVEKLHAMIIQYRFFLQDLHGMASSCSHEILGAPSSTLEGRFCRKHSPPWKGPLLDLRTCAPIYDLSSSRTWFVQGLIEQEPNPQPEIVELYDPCLRDLRVLFPLLAEVECSGILSSILVEQRPIMRASSFGWRGQNASRSLSLTMFWGRPQYLTTCLNNSRAVSSAVQYLGAGMNVANNILVSITPTCAASPDVPPMGCHDTPSSASVSDLLLLAQRLEVPWSTRPHFLSRNVWTSLLPLASKWHRLAGLSLNDLQSTYGLANGCVVYLHDKVRTQQVMPPSPQAMNHRKELFLLGCVFPFSFTQLPTFECYQSTHKRKLPSCFFWNSTGAPKGAFDGRMNPACRSSSNSSSTLSGAFADSWDEVLKHQGRKVPHELSHRSGLHQLSNSRFRSVQVLIGHSSSTNLERHHNLASPTRYIDAIVTLSSSELVCTARNTEAPALWVFVPCPSSLNPNWPPPFSTYQGQKVGWGNNFDNSFFESPNRSLSTSFLFCEKPETKKPGILDQFITTPTMADKTFHIAMYPWFALGHITAFVHMANKLAERGHKISYFLPAKTQCKVEAFNLHPNLITFIPITVPHVEGLPLGAETTNDVPFPLHPLIMTAMDLTEPDIEASLRELKPHFVFFDFTCWLPALTRRLGIKSVLYCIISSATIGYLLSPARKTLEKGLTGSDLLEPPEGFPSSSIKLRTHEARGLAAVTTMDYGSGISFVERQLRSLSDCDAIGFKTCREIEGPYCEYIGNLFEKPVIFAGPVVPEPPKIALEERWEKLLNRFQAKTMIFCAFGSEFVLKKDQFQELVLGLELTGLPFLVALKPPMGAETIESALPEGFQERVEGRGIVHGGWVPQQLILRHPSLGCFVTHCGSGSLAEAMMSDCQLVLLPNVGDQIINARMMAGHLKIGVEVEKDEDGLFTKDGVCKAVKAVMDDDSELGKEARTNHAKWKEFLSEPGLENSYMDGFVEMLHALL</sequence>
<dbReference type="Gene3D" id="3.40.50.2000">
    <property type="entry name" value="Glycogen Phosphorylase B"/>
    <property type="match status" value="4"/>
</dbReference>
<dbReference type="InterPro" id="IPR002213">
    <property type="entry name" value="UDP_glucos_trans"/>
</dbReference>
<dbReference type="Proteomes" id="UP000515121">
    <property type="component" value="Unplaced"/>
</dbReference>